<evidence type="ECO:0000313" key="1">
    <source>
        <dbReference type="EMBL" id="GAA2125428.1"/>
    </source>
</evidence>
<dbReference type="NCBIfam" id="NF047719">
    <property type="entry name" value="SCO6745_fam_HTH"/>
    <property type="match status" value="1"/>
</dbReference>
<evidence type="ECO:0000313" key="2">
    <source>
        <dbReference type="Proteomes" id="UP001500443"/>
    </source>
</evidence>
<dbReference type="Proteomes" id="UP001500443">
    <property type="component" value="Unassembled WGS sequence"/>
</dbReference>
<keyword evidence="2" id="KW-1185">Reference proteome</keyword>
<dbReference type="Pfam" id="PF21863">
    <property type="entry name" value="HTH_67"/>
    <property type="match status" value="1"/>
</dbReference>
<protein>
    <recommendedName>
        <fullName evidence="3">SalK</fullName>
    </recommendedName>
</protein>
<evidence type="ECO:0008006" key="3">
    <source>
        <dbReference type="Google" id="ProtNLM"/>
    </source>
</evidence>
<name>A0ABN2YDI1_9ACTN</name>
<comment type="caution">
    <text evidence="1">The sequence shown here is derived from an EMBL/GenBank/DDBJ whole genome shotgun (WGS) entry which is preliminary data.</text>
</comment>
<sequence>MTSLPPRAGRRCHQVLNPLHSAIYFSPEFGKEFAGIGIDGWHAAYFTARSAAMGPVGPGVVTATFYNYSHRLAAAHLPAACSAADPATALSGRLRVAAAVGRRLLGEETLASPELAEAAELAQRAAPGGERAGRARYAAEAGQPVPDAPHLALWHAATQLREHRGDSHNAVLAHAALDGLEAQVSHTASGFGFTPEFARSSRGWDAGEWAAAQDRLRARGLLAADGELTEAGTALRKELEDETDRVDLAPYEHLGAEGVARLTELATGYTTTALAAGALPKDIFGKG</sequence>
<reference evidence="1 2" key="1">
    <citation type="journal article" date="2019" name="Int. J. Syst. Evol. Microbiol.">
        <title>The Global Catalogue of Microorganisms (GCM) 10K type strain sequencing project: providing services to taxonomists for standard genome sequencing and annotation.</title>
        <authorList>
            <consortium name="The Broad Institute Genomics Platform"/>
            <consortium name="The Broad Institute Genome Sequencing Center for Infectious Disease"/>
            <person name="Wu L."/>
            <person name="Ma J."/>
        </authorList>
    </citation>
    <scope>NUCLEOTIDE SEQUENCE [LARGE SCALE GENOMIC DNA]</scope>
    <source>
        <strain evidence="1 2">JCM 15481</strain>
    </source>
</reference>
<accession>A0ABN2YDI1</accession>
<dbReference type="EMBL" id="BAAAPF010000088">
    <property type="protein sequence ID" value="GAA2125428.1"/>
    <property type="molecule type" value="Genomic_DNA"/>
</dbReference>
<organism evidence="1 2">
    <name type="scientific">Streptomyces synnematoformans</name>
    <dbReference type="NCBI Taxonomy" id="415721"/>
    <lineage>
        <taxon>Bacteria</taxon>
        <taxon>Bacillati</taxon>
        <taxon>Actinomycetota</taxon>
        <taxon>Actinomycetes</taxon>
        <taxon>Kitasatosporales</taxon>
        <taxon>Streptomycetaceae</taxon>
        <taxon>Streptomyces</taxon>
    </lineage>
</organism>
<gene>
    <name evidence="1" type="ORF">GCM10009802_30910</name>
</gene>
<dbReference type="InterPro" id="IPR054058">
    <property type="entry name" value="HTH_67"/>
</dbReference>
<proteinExistence type="predicted"/>
<dbReference type="RefSeq" id="WP_344290584.1">
    <property type="nucleotide sequence ID" value="NZ_BAAAPF010000088.1"/>
</dbReference>